<gene>
    <name evidence="2" type="ORF">POM88_015703</name>
</gene>
<comment type="caution">
    <text evidence="2">The sequence shown here is derived from an EMBL/GenBank/DDBJ whole genome shotgun (WGS) entry which is preliminary data.</text>
</comment>
<keyword evidence="3" id="KW-1185">Reference proteome</keyword>
<proteinExistence type="predicted"/>
<sequence>MYKSKPGNVQRASCIVVHARRRIRYDEEEGDGNDYGNNEDVAMLEYYSESVKEIALVVKAEVDEQEVEILIFKGFSSSLSHSTSPDPSRSILPARAKIKSIDRIKGPFNPSNIEYIEKGISLEAFRGAMHLITSVVPCNSNLAYCSPADLCSSSVLGKGSFPT</sequence>
<dbReference type="GO" id="GO:0009507">
    <property type="term" value="C:chloroplast"/>
    <property type="evidence" value="ECO:0007669"/>
    <property type="project" value="TreeGrafter"/>
</dbReference>
<organism evidence="2 3">
    <name type="scientific">Heracleum sosnowskyi</name>
    <dbReference type="NCBI Taxonomy" id="360622"/>
    <lineage>
        <taxon>Eukaryota</taxon>
        <taxon>Viridiplantae</taxon>
        <taxon>Streptophyta</taxon>
        <taxon>Embryophyta</taxon>
        <taxon>Tracheophyta</taxon>
        <taxon>Spermatophyta</taxon>
        <taxon>Magnoliopsida</taxon>
        <taxon>eudicotyledons</taxon>
        <taxon>Gunneridae</taxon>
        <taxon>Pentapetalae</taxon>
        <taxon>asterids</taxon>
        <taxon>campanulids</taxon>
        <taxon>Apiales</taxon>
        <taxon>Apiaceae</taxon>
        <taxon>Apioideae</taxon>
        <taxon>apioid superclade</taxon>
        <taxon>Tordylieae</taxon>
        <taxon>Tordyliinae</taxon>
        <taxon>Heracleum</taxon>
    </lineage>
</organism>
<name>A0AAD8MSB0_9APIA</name>
<evidence type="ECO:0000259" key="1">
    <source>
        <dbReference type="Pfam" id="PF24869"/>
    </source>
</evidence>
<reference evidence="2" key="2">
    <citation type="submission" date="2023-05" db="EMBL/GenBank/DDBJ databases">
        <authorList>
            <person name="Schelkunov M.I."/>
        </authorList>
    </citation>
    <scope>NUCLEOTIDE SEQUENCE</scope>
    <source>
        <strain evidence="2">Hsosn_3</strain>
        <tissue evidence="2">Leaf</tissue>
    </source>
</reference>
<reference evidence="2" key="1">
    <citation type="submission" date="2023-02" db="EMBL/GenBank/DDBJ databases">
        <title>Genome of toxic invasive species Heracleum sosnowskyi carries increased number of genes despite the absence of recent whole-genome duplications.</title>
        <authorList>
            <person name="Schelkunov M."/>
            <person name="Shtratnikova V."/>
            <person name="Makarenko M."/>
            <person name="Klepikova A."/>
            <person name="Omelchenko D."/>
            <person name="Novikova G."/>
            <person name="Obukhova E."/>
            <person name="Bogdanov V."/>
            <person name="Penin A."/>
            <person name="Logacheva M."/>
        </authorList>
    </citation>
    <scope>NUCLEOTIDE SEQUENCE</scope>
    <source>
        <strain evidence="2">Hsosn_3</strain>
        <tissue evidence="2">Leaf</tissue>
    </source>
</reference>
<dbReference type="Proteomes" id="UP001237642">
    <property type="component" value="Unassembled WGS sequence"/>
</dbReference>
<protein>
    <submittedName>
        <fullName evidence="2">Two-component response regulator ARR2-like</fullName>
    </submittedName>
</protein>
<dbReference type="InterPro" id="IPR056636">
    <property type="entry name" value="DUF7734"/>
</dbReference>
<dbReference type="AlphaFoldDB" id="A0AAD8MSB0"/>
<accession>A0AAD8MSB0</accession>
<evidence type="ECO:0000313" key="3">
    <source>
        <dbReference type="Proteomes" id="UP001237642"/>
    </source>
</evidence>
<dbReference type="Pfam" id="PF24869">
    <property type="entry name" value="DUF7734"/>
    <property type="match status" value="1"/>
</dbReference>
<dbReference type="PANTHER" id="PTHR36729:SF2">
    <property type="entry name" value="EXPRESSED PROTEIN"/>
    <property type="match status" value="1"/>
</dbReference>
<evidence type="ECO:0000313" key="2">
    <source>
        <dbReference type="EMBL" id="KAK1387525.1"/>
    </source>
</evidence>
<feature type="domain" description="DUF7734" evidence="1">
    <location>
        <begin position="42"/>
        <end position="126"/>
    </location>
</feature>
<dbReference type="PANTHER" id="PTHR36729">
    <property type="entry name" value="EXPRESSED PROTEIN"/>
    <property type="match status" value="1"/>
</dbReference>
<dbReference type="EMBL" id="JAUIZM010000004">
    <property type="protein sequence ID" value="KAK1387525.1"/>
    <property type="molecule type" value="Genomic_DNA"/>
</dbReference>